<reference evidence="1" key="1">
    <citation type="journal article" date="2011" name="Proc. Natl. Acad. Sci. U.S.A.">
        <title>The genome of the fire ant Solenopsis invicta.</title>
        <authorList>
            <person name="Wurm Y."/>
            <person name="Wang J."/>
            <person name="Riba-Grognuz O."/>
            <person name="Corona M."/>
            <person name="Nygaard S."/>
            <person name="Hunt B.G."/>
            <person name="Ingram K.K."/>
            <person name="Falquet L."/>
            <person name="Nipitwattanaphon M."/>
            <person name="Gotzek D."/>
            <person name="Dijkstra M.B."/>
            <person name="Oettler J."/>
            <person name="Comtesse F."/>
            <person name="Shih C.J."/>
            <person name="Wu W.J."/>
            <person name="Yang C.C."/>
            <person name="Thomas J."/>
            <person name="Beaudoing E."/>
            <person name="Pradervand S."/>
            <person name="Flegel V."/>
            <person name="Cook E.D."/>
            <person name="Fabbretti R."/>
            <person name="Stockinger H."/>
            <person name="Long L."/>
            <person name="Farmerie W.G."/>
            <person name="Oakey J."/>
            <person name="Boomsma J.J."/>
            <person name="Pamilo P."/>
            <person name="Yi S.V."/>
            <person name="Heinze J."/>
            <person name="Goodisman M.A."/>
            <person name="Farinelli L."/>
            <person name="Harshman K."/>
            <person name="Hulo N."/>
            <person name="Cerutti L."/>
            <person name="Xenarios I."/>
            <person name="Shoemaker D."/>
            <person name="Keller L."/>
        </authorList>
    </citation>
    <scope>NUCLEOTIDE SEQUENCE [LARGE SCALE GENOMIC DNA]</scope>
</reference>
<dbReference type="HOGENOM" id="CLU_2985036_0_0_1"/>
<proteinExistence type="predicted"/>
<organism>
    <name type="scientific">Solenopsis invicta</name>
    <name type="common">Red imported fire ant</name>
    <name type="synonym">Solenopsis wagneri</name>
    <dbReference type="NCBI Taxonomy" id="13686"/>
    <lineage>
        <taxon>Eukaryota</taxon>
        <taxon>Metazoa</taxon>
        <taxon>Ecdysozoa</taxon>
        <taxon>Arthropoda</taxon>
        <taxon>Hexapoda</taxon>
        <taxon>Insecta</taxon>
        <taxon>Pterygota</taxon>
        <taxon>Neoptera</taxon>
        <taxon>Endopterygota</taxon>
        <taxon>Hymenoptera</taxon>
        <taxon>Apocrita</taxon>
        <taxon>Aculeata</taxon>
        <taxon>Formicoidea</taxon>
        <taxon>Formicidae</taxon>
        <taxon>Myrmicinae</taxon>
        <taxon>Solenopsis</taxon>
    </lineage>
</organism>
<evidence type="ECO:0000313" key="1">
    <source>
        <dbReference type="EMBL" id="EFZ19714.1"/>
    </source>
</evidence>
<accession>E9II90</accession>
<sequence length="58" mass="6833">MLLNTFMSKTIFQGRNNWMWPLSSIEFLVGTNGCRKRMRCLFSGAICQTVKKRFCFFS</sequence>
<name>E9II90_SOLIN</name>
<gene>
    <name evidence="1" type="ORF">SINV_12416</name>
</gene>
<feature type="non-terminal residue" evidence="1">
    <location>
        <position position="58"/>
    </location>
</feature>
<dbReference type="AlphaFoldDB" id="E9II90"/>
<dbReference type="EMBL" id="GL763397">
    <property type="protein sequence ID" value="EFZ19714.1"/>
    <property type="molecule type" value="Genomic_DNA"/>
</dbReference>
<protein>
    <submittedName>
        <fullName evidence="1">Uncharacterized protein</fullName>
    </submittedName>
</protein>